<dbReference type="PANTHER" id="PTHR28259">
    <property type="entry name" value="FLUORIDE EXPORT PROTEIN 1-RELATED"/>
    <property type="match status" value="1"/>
</dbReference>
<dbReference type="InterPro" id="IPR003691">
    <property type="entry name" value="FluC"/>
</dbReference>
<evidence type="ECO:0000256" key="3">
    <source>
        <dbReference type="ARBA" id="ARBA00022519"/>
    </source>
</evidence>
<keyword evidence="2 11" id="KW-1003">Cell membrane</keyword>
<comment type="catalytic activity">
    <reaction evidence="10">
        <text>fluoride(in) = fluoride(out)</text>
        <dbReference type="Rhea" id="RHEA:76159"/>
        <dbReference type="ChEBI" id="CHEBI:17051"/>
    </reaction>
    <physiologicalReaction direction="left-to-right" evidence="10">
        <dbReference type="Rhea" id="RHEA:76160"/>
    </physiologicalReaction>
</comment>
<evidence type="ECO:0000256" key="10">
    <source>
        <dbReference type="ARBA" id="ARBA00035585"/>
    </source>
</evidence>
<comment type="subcellular location">
    <subcellularLocation>
        <location evidence="1 11">Cell membrane</location>
        <topology evidence="1 11">Multi-pass membrane protein</topology>
    </subcellularLocation>
</comment>
<keyword evidence="7 11" id="KW-0472">Membrane</keyword>
<sequence length="125" mass="13047">MIHNIILVALGGAFGSALRYLLGWLWPATNNGGLPLGTLTANVLGCLVIGFVGELLQRSFGMNEQLRLLVCVGFCGGLTTLSTLVNETSGMAHANQLLLGAAYLGVSIAFGFVALHCGTWLASRV</sequence>
<dbReference type="HAMAP" id="MF_00454">
    <property type="entry name" value="FluC"/>
    <property type="match status" value="1"/>
</dbReference>
<keyword evidence="13" id="KW-1185">Reference proteome</keyword>
<dbReference type="GO" id="GO:0005886">
    <property type="term" value="C:plasma membrane"/>
    <property type="evidence" value="ECO:0007669"/>
    <property type="project" value="UniProtKB-SubCell"/>
</dbReference>
<organism evidence="12 13">
    <name type="scientific">Hoylesella loescheii DSM 19665 = JCM 12249 = ATCC 15930</name>
    <dbReference type="NCBI Taxonomy" id="1122985"/>
    <lineage>
        <taxon>Bacteria</taxon>
        <taxon>Pseudomonadati</taxon>
        <taxon>Bacteroidota</taxon>
        <taxon>Bacteroidia</taxon>
        <taxon>Bacteroidales</taxon>
        <taxon>Prevotellaceae</taxon>
        <taxon>Hoylesella</taxon>
    </lineage>
</organism>
<feature type="binding site" evidence="11">
    <location>
        <position position="79"/>
    </location>
    <ligand>
        <name>Na(+)</name>
        <dbReference type="ChEBI" id="CHEBI:29101"/>
        <note>structural</note>
    </ligand>
</feature>
<dbReference type="Pfam" id="PF02537">
    <property type="entry name" value="CRCB"/>
    <property type="match status" value="1"/>
</dbReference>
<evidence type="ECO:0000256" key="2">
    <source>
        <dbReference type="ARBA" id="ARBA00022475"/>
    </source>
</evidence>
<dbReference type="eggNOG" id="COG0239">
    <property type="taxonomic scope" value="Bacteria"/>
</dbReference>
<name>A0A069QDY1_HOYLO</name>
<keyword evidence="11" id="KW-0813">Transport</keyword>
<dbReference type="GO" id="GO:0140114">
    <property type="term" value="P:cellular detoxification of fluoride"/>
    <property type="evidence" value="ECO:0007669"/>
    <property type="project" value="UniProtKB-UniRule"/>
</dbReference>
<keyword evidence="5 11" id="KW-1133">Transmembrane helix</keyword>
<evidence type="ECO:0000256" key="11">
    <source>
        <dbReference type="HAMAP-Rule" id="MF_00454"/>
    </source>
</evidence>
<dbReference type="PATRIC" id="fig|1122985.7.peg.3020"/>
<feature type="transmembrane region" description="Helical" evidence="11">
    <location>
        <begin position="35"/>
        <end position="56"/>
    </location>
</feature>
<keyword evidence="11" id="KW-0915">Sodium</keyword>
<keyword evidence="4 11" id="KW-0812">Transmembrane</keyword>
<feature type="transmembrane region" description="Helical" evidence="11">
    <location>
        <begin position="68"/>
        <end position="85"/>
    </location>
</feature>
<protein>
    <recommendedName>
        <fullName evidence="11">Fluoride-specific ion channel FluC</fullName>
    </recommendedName>
</protein>
<keyword evidence="8 11" id="KW-0407">Ion channel</keyword>
<evidence type="ECO:0000256" key="9">
    <source>
        <dbReference type="ARBA" id="ARBA00035120"/>
    </source>
</evidence>
<evidence type="ECO:0000256" key="4">
    <source>
        <dbReference type="ARBA" id="ARBA00022692"/>
    </source>
</evidence>
<evidence type="ECO:0000256" key="1">
    <source>
        <dbReference type="ARBA" id="ARBA00004651"/>
    </source>
</evidence>
<dbReference type="Proteomes" id="UP000027442">
    <property type="component" value="Unassembled WGS sequence"/>
</dbReference>
<gene>
    <name evidence="11" type="primary">fluC</name>
    <name evidence="11" type="synonym">crcB</name>
    <name evidence="12" type="ORF">HMPREF1991_02920</name>
</gene>
<keyword evidence="3" id="KW-0997">Cell inner membrane</keyword>
<evidence type="ECO:0000313" key="13">
    <source>
        <dbReference type="Proteomes" id="UP000027442"/>
    </source>
</evidence>
<feature type="binding site" evidence="11">
    <location>
        <position position="76"/>
    </location>
    <ligand>
        <name>Na(+)</name>
        <dbReference type="ChEBI" id="CHEBI:29101"/>
        <note>structural</note>
    </ligand>
</feature>
<dbReference type="RefSeq" id="WP_018967128.1">
    <property type="nucleotide sequence ID" value="NZ_KB899213.1"/>
</dbReference>
<dbReference type="HOGENOM" id="CLU_114342_3_2_10"/>
<keyword evidence="6 11" id="KW-0406">Ion transport</keyword>
<dbReference type="GO" id="GO:0046872">
    <property type="term" value="F:metal ion binding"/>
    <property type="evidence" value="ECO:0007669"/>
    <property type="project" value="UniProtKB-KW"/>
</dbReference>
<dbReference type="NCBIfam" id="TIGR00494">
    <property type="entry name" value="crcB"/>
    <property type="match status" value="1"/>
</dbReference>
<accession>A0A069QDY1</accession>
<dbReference type="EMBL" id="JNGW01000127">
    <property type="protein sequence ID" value="KDR51010.1"/>
    <property type="molecule type" value="Genomic_DNA"/>
</dbReference>
<dbReference type="PANTHER" id="PTHR28259:SF1">
    <property type="entry name" value="FLUORIDE EXPORT PROTEIN 1-RELATED"/>
    <property type="match status" value="1"/>
</dbReference>
<dbReference type="AlphaFoldDB" id="A0A069QDY1"/>
<evidence type="ECO:0000256" key="5">
    <source>
        <dbReference type="ARBA" id="ARBA00022989"/>
    </source>
</evidence>
<comment type="caution">
    <text evidence="12">The sequence shown here is derived from an EMBL/GenBank/DDBJ whole genome shotgun (WGS) entry which is preliminary data.</text>
</comment>
<comment type="activity regulation">
    <text evidence="11">Na(+) is not transported, but it plays an essential structural role and its presence is essential for fluoride channel function.</text>
</comment>
<comment type="function">
    <text evidence="11">Fluoride-specific ion channel. Important for reducing fluoride concentration in the cell, thus reducing its toxicity.</text>
</comment>
<evidence type="ECO:0000256" key="8">
    <source>
        <dbReference type="ARBA" id="ARBA00023303"/>
    </source>
</evidence>
<feature type="transmembrane region" description="Helical" evidence="11">
    <location>
        <begin position="97"/>
        <end position="122"/>
    </location>
</feature>
<evidence type="ECO:0000256" key="6">
    <source>
        <dbReference type="ARBA" id="ARBA00023065"/>
    </source>
</evidence>
<dbReference type="GO" id="GO:0062054">
    <property type="term" value="F:fluoride channel activity"/>
    <property type="evidence" value="ECO:0007669"/>
    <property type="project" value="UniProtKB-UniRule"/>
</dbReference>
<reference evidence="12 13" key="1">
    <citation type="submission" date="2013-08" db="EMBL/GenBank/DDBJ databases">
        <authorList>
            <person name="Weinstock G."/>
            <person name="Sodergren E."/>
            <person name="Wylie T."/>
            <person name="Fulton L."/>
            <person name="Fulton R."/>
            <person name="Fronick C."/>
            <person name="O'Laughlin M."/>
            <person name="Godfrey J."/>
            <person name="Miner T."/>
            <person name="Herter B."/>
            <person name="Appelbaum E."/>
            <person name="Cordes M."/>
            <person name="Lek S."/>
            <person name="Wollam A."/>
            <person name="Pepin K.H."/>
            <person name="Palsikar V.B."/>
            <person name="Mitreva M."/>
            <person name="Wilson R.K."/>
        </authorList>
    </citation>
    <scope>NUCLEOTIDE SEQUENCE [LARGE SCALE GENOMIC DNA]</scope>
    <source>
        <strain evidence="12 13">ATCC 15930</strain>
    </source>
</reference>
<proteinExistence type="inferred from homology"/>
<comment type="similarity">
    <text evidence="9 11">Belongs to the fluoride channel Fluc/FEX (TC 1.A.43) family.</text>
</comment>
<keyword evidence="11" id="KW-0479">Metal-binding</keyword>
<evidence type="ECO:0000256" key="7">
    <source>
        <dbReference type="ARBA" id="ARBA00023136"/>
    </source>
</evidence>
<evidence type="ECO:0000313" key="12">
    <source>
        <dbReference type="EMBL" id="KDR51010.1"/>
    </source>
</evidence>